<dbReference type="InterPro" id="IPR033270">
    <property type="entry name" value="VPRBP/DCAF1"/>
</dbReference>
<evidence type="ECO:0000313" key="3">
    <source>
        <dbReference type="EMBL" id="VVC31296.1"/>
    </source>
</evidence>
<dbReference type="OrthoDB" id="27563at2759"/>
<sequence length="905" mass="105035">MIFHDFVYVSLVIVMMEVVELKGRTAENIIEISNILEQLLQQTYNPTPIFIKLCAIFEAESKIYFDENRRYFDEDFPYRTVLRSRDSKCGLVLMHWVLIKHEEFLKINLLNYLFQNMDHALNVVACRFLMIHKPRSLFVNHTNEFVLRLFDWASKSNCTSLQTYATGLLVECLVLPDVATKYIEENNYLIPIILARLQLYCKDFTIKHQHCEAVESNQQNEICCCNSLSWVTDGPIVDFTNNWIQTYPITITTKIVYCLKYLVIAVKYQKFSKHAYEILNLVMEIINSSVKQNSHLTLKTLQYLATLLTQKQFATEFLVKVGIQKLLEIPNSSKLSTDVAMCLRNLSYYKVEMERICLPVCVYDDLVSNSFHFKIILEMFDNHDGLRILINMLIKHKHQVQLNTVVQFCDVLKHYFEAHLHIKTQQIRFEKMNPGLIFSLSKYTNKSEDEVYEEIELVMNVMPMKNHWTPVGNLIKFGGLNLLVQIIRDRYYDNEIMKNALQVLNICSATSKGQLALFALVPEFEGVNLPFVSMNECEIKINVNSNILRSLTEQNDFSNQIVLKTLLYIIITCVSPPKTREEESIVYCSENESAENQDHKTNGDMVIEQNWDCIRNNNLILFLLNLIVAYKVNVDDIDEIRGLATRALAGLAHCAPVCQFLRNLTLFNSGQFQSLMINPINQKNRLEHLKFLKYALELMELLSGITTNNEEEIKTSLANINQIYDVETSIRIMKLVPKYPNKCFENYPVFDSTNKTLLSDCILWDTTSYRQIHKFDKLNNSNFNGIFHPNGYEIVIHTEVWDIRTFRLLRTVPSLDKCKTIFSGEGIYAYDRCLPNLNKNNIIKTSFKTLDPYDYSDIATIDIESPVYHMVCNSNDTQISIVGYTNTPRFSVVRIYDVGRSSTII</sequence>
<dbReference type="GO" id="GO:0080008">
    <property type="term" value="C:Cul4-RING E3 ubiquitin ligase complex"/>
    <property type="evidence" value="ECO:0007669"/>
    <property type="project" value="TreeGrafter"/>
</dbReference>
<dbReference type="GO" id="GO:0016567">
    <property type="term" value="P:protein ubiquitination"/>
    <property type="evidence" value="ECO:0007669"/>
    <property type="project" value="InterPro"/>
</dbReference>
<dbReference type="SUPFAM" id="SSF50978">
    <property type="entry name" value="WD40 repeat-like"/>
    <property type="match status" value="1"/>
</dbReference>
<organism evidence="3 4">
    <name type="scientific">Cinara cedri</name>
    <dbReference type="NCBI Taxonomy" id="506608"/>
    <lineage>
        <taxon>Eukaryota</taxon>
        <taxon>Metazoa</taxon>
        <taxon>Ecdysozoa</taxon>
        <taxon>Arthropoda</taxon>
        <taxon>Hexapoda</taxon>
        <taxon>Insecta</taxon>
        <taxon>Pterygota</taxon>
        <taxon>Neoptera</taxon>
        <taxon>Paraneoptera</taxon>
        <taxon>Hemiptera</taxon>
        <taxon>Sternorrhyncha</taxon>
        <taxon>Aphidomorpha</taxon>
        <taxon>Aphidoidea</taxon>
        <taxon>Aphididae</taxon>
        <taxon>Lachninae</taxon>
        <taxon>Cinara</taxon>
    </lineage>
</organism>
<dbReference type="InterPro" id="IPR036322">
    <property type="entry name" value="WD40_repeat_dom_sf"/>
</dbReference>
<dbReference type="InterPro" id="IPR016024">
    <property type="entry name" value="ARM-type_fold"/>
</dbReference>
<evidence type="ECO:0000313" key="4">
    <source>
        <dbReference type="Proteomes" id="UP000325440"/>
    </source>
</evidence>
<name>A0A5E4MIL1_9HEMI</name>
<keyword evidence="4" id="KW-1185">Reference proteome</keyword>
<reference evidence="3 4" key="1">
    <citation type="submission" date="2019-08" db="EMBL/GenBank/DDBJ databases">
        <authorList>
            <person name="Alioto T."/>
            <person name="Alioto T."/>
            <person name="Gomez Garrido J."/>
        </authorList>
    </citation>
    <scope>NUCLEOTIDE SEQUENCE [LARGE SCALE GENOMIC DNA]</scope>
</reference>
<dbReference type="Proteomes" id="UP000325440">
    <property type="component" value="Unassembled WGS sequence"/>
</dbReference>
<evidence type="ECO:0000256" key="2">
    <source>
        <dbReference type="ARBA" id="ARBA00023242"/>
    </source>
</evidence>
<dbReference type="SUPFAM" id="SSF48371">
    <property type="entry name" value="ARM repeat"/>
    <property type="match status" value="1"/>
</dbReference>
<gene>
    <name evidence="3" type="ORF">CINCED_3A005955</name>
</gene>
<dbReference type="PANTHER" id="PTHR13129">
    <property type="entry name" value="VPRBP PROTEIN-RELATED"/>
    <property type="match status" value="1"/>
</dbReference>
<dbReference type="InterPro" id="IPR015943">
    <property type="entry name" value="WD40/YVTN_repeat-like_dom_sf"/>
</dbReference>
<dbReference type="Gene3D" id="2.130.10.10">
    <property type="entry name" value="YVTN repeat-like/Quinoprotein amine dehydrogenase"/>
    <property type="match status" value="1"/>
</dbReference>
<dbReference type="EMBL" id="CABPRJ010000949">
    <property type="protein sequence ID" value="VVC31296.1"/>
    <property type="molecule type" value="Genomic_DNA"/>
</dbReference>
<keyword evidence="2" id="KW-0539">Nucleus</keyword>
<proteinExistence type="predicted"/>
<accession>A0A5E4MIL1</accession>
<dbReference type="PANTHER" id="PTHR13129:SF4">
    <property type="entry name" value="DDB1- AND CUL4-ASSOCIATED FACTOR 1"/>
    <property type="match status" value="1"/>
</dbReference>
<comment type="subcellular location">
    <subcellularLocation>
        <location evidence="1">Nucleus</location>
    </subcellularLocation>
</comment>
<dbReference type="AlphaFoldDB" id="A0A5E4MIL1"/>
<dbReference type="GO" id="GO:0005634">
    <property type="term" value="C:nucleus"/>
    <property type="evidence" value="ECO:0007669"/>
    <property type="project" value="UniProtKB-SubCell"/>
</dbReference>
<protein>
    <submittedName>
        <fullName evidence="3">Armadillo-type fold,WD40/YVTN repeat-like-containing domain,WD40-repeat-containing domain</fullName>
    </submittedName>
</protein>
<evidence type="ECO:0000256" key="1">
    <source>
        <dbReference type="ARBA" id="ARBA00004123"/>
    </source>
</evidence>